<proteinExistence type="inferred from homology"/>
<evidence type="ECO:0000256" key="12">
    <source>
        <dbReference type="ARBA" id="ARBA00023136"/>
    </source>
</evidence>
<feature type="transmembrane region" description="Helical" evidence="14">
    <location>
        <begin position="54"/>
        <end position="75"/>
    </location>
</feature>
<keyword evidence="8" id="KW-0249">Electron transport</keyword>
<keyword evidence="6" id="KW-0001">2Fe-2S</keyword>
<dbReference type="SUPFAM" id="SSF50022">
    <property type="entry name" value="ISP domain"/>
    <property type="match status" value="1"/>
</dbReference>
<evidence type="ECO:0000256" key="11">
    <source>
        <dbReference type="ARBA" id="ARBA00023014"/>
    </source>
</evidence>
<name>A0ABT5SYV7_9PSEU</name>
<evidence type="ECO:0000313" key="17">
    <source>
        <dbReference type="Proteomes" id="UP001300763"/>
    </source>
</evidence>
<keyword evidence="3" id="KW-0813">Transport</keyword>
<comment type="caution">
    <text evidence="16">The sequence shown here is derived from an EMBL/GenBank/DDBJ whole genome shotgun (WGS) entry which is preliminary data.</text>
</comment>
<organism evidence="16 17">
    <name type="scientific">Actinomycetospora lemnae</name>
    <dbReference type="NCBI Taxonomy" id="3019891"/>
    <lineage>
        <taxon>Bacteria</taxon>
        <taxon>Bacillati</taxon>
        <taxon>Actinomycetota</taxon>
        <taxon>Actinomycetes</taxon>
        <taxon>Pseudonocardiales</taxon>
        <taxon>Pseudonocardiaceae</taxon>
        <taxon>Actinomycetospora</taxon>
    </lineage>
</organism>
<dbReference type="PROSITE" id="PS51296">
    <property type="entry name" value="RIESKE"/>
    <property type="match status" value="1"/>
</dbReference>
<comment type="subcellular location">
    <subcellularLocation>
        <location evidence="1">Membrane</location>
    </subcellularLocation>
</comment>
<keyword evidence="5 14" id="KW-0812">Transmembrane</keyword>
<evidence type="ECO:0000256" key="4">
    <source>
        <dbReference type="ARBA" id="ARBA00022660"/>
    </source>
</evidence>
<evidence type="ECO:0000256" key="8">
    <source>
        <dbReference type="ARBA" id="ARBA00022982"/>
    </source>
</evidence>
<evidence type="ECO:0000256" key="10">
    <source>
        <dbReference type="ARBA" id="ARBA00023004"/>
    </source>
</evidence>
<evidence type="ECO:0000256" key="3">
    <source>
        <dbReference type="ARBA" id="ARBA00022448"/>
    </source>
</evidence>
<protein>
    <recommendedName>
        <fullName evidence="13">Rieske iron-sulfur protein</fullName>
    </recommendedName>
</protein>
<reference evidence="16 17" key="1">
    <citation type="submission" date="2023-02" db="EMBL/GenBank/DDBJ databases">
        <title>Genome sequencing required for Actinomycetospora new species description.</title>
        <authorList>
            <person name="Saimee Y."/>
            <person name="Duangmal K."/>
        </authorList>
    </citation>
    <scope>NUCLEOTIDE SEQUENCE [LARGE SCALE GENOMIC DNA]</scope>
    <source>
        <strain evidence="16 17">DW7H6</strain>
    </source>
</reference>
<dbReference type="Pfam" id="PF19297">
    <property type="entry name" value="QcrA_N"/>
    <property type="match status" value="1"/>
</dbReference>
<keyword evidence="9 14" id="KW-1133">Transmembrane helix</keyword>
<dbReference type="InterPro" id="IPR017941">
    <property type="entry name" value="Rieske_2Fe-2S"/>
</dbReference>
<feature type="domain" description="Rieske" evidence="15">
    <location>
        <begin position="259"/>
        <end position="351"/>
    </location>
</feature>
<keyword evidence="10" id="KW-0408">Iron</keyword>
<comment type="similarity">
    <text evidence="2">Belongs to the Rieske iron-sulfur protein family.</text>
</comment>
<evidence type="ECO:0000313" key="16">
    <source>
        <dbReference type="EMBL" id="MDD7968040.1"/>
    </source>
</evidence>
<dbReference type="Proteomes" id="UP001300763">
    <property type="component" value="Unassembled WGS sequence"/>
</dbReference>
<keyword evidence="7" id="KW-0479">Metal-binding</keyword>
<dbReference type="InterPro" id="IPR045603">
    <property type="entry name" value="QcrA_N"/>
</dbReference>
<evidence type="ECO:0000256" key="5">
    <source>
        <dbReference type="ARBA" id="ARBA00022692"/>
    </source>
</evidence>
<feature type="transmembrane region" description="Helical" evidence="14">
    <location>
        <begin position="164"/>
        <end position="184"/>
    </location>
</feature>
<keyword evidence="11" id="KW-0411">Iron-sulfur</keyword>
<feature type="transmembrane region" description="Helical" evidence="14">
    <location>
        <begin position="95"/>
        <end position="114"/>
    </location>
</feature>
<dbReference type="Pfam" id="PF00355">
    <property type="entry name" value="Rieske"/>
    <property type="match status" value="1"/>
</dbReference>
<evidence type="ECO:0000256" key="2">
    <source>
        <dbReference type="ARBA" id="ARBA00010651"/>
    </source>
</evidence>
<dbReference type="RefSeq" id="WP_274202570.1">
    <property type="nucleotide sequence ID" value="NZ_JAQZAO010000010.1"/>
</dbReference>
<keyword evidence="12 14" id="KW-0472">Membrane</keyword>
<sequence>MSEDGSTPPERELDRMDVHELGRLGARLDDVEIVDDAPRHEPGSREERRAYRRVAAWFVLTALGAVGFVLVFVLWPWQYTSEGPEQTLRAWFTPMLGITFAISVLSLAVGIVTWSKIITPEDVAVQQRHDGPSPPVAQRTLAARVVELVDQTGLGRSKLLRRTVLAACTAVAGVLTVTVLGTLVRDPWSEGPYSPLLTTGWRSPDGERTYLRVDTGDPHSVTLLRPEDVAAGGMLTVFPFRESMRGDPEALAEMLRAADVPVVIVRFFPGTPVVERVGQEDFHLDGLYAYSKICTHMGCPASLFEQTTLRILCPCHQTEFQANEYARPVFGPGARPLPQLPLRVDERGYLYAPHDFIEPIGPGFWSRDPRG</sequence>
<dbReference type="Gene3D" id="2.102.10.10">
    <property type="entry name" value="Rieske [2Fe-2S] iron-sulphur domain"/>
    <property type="match status" value="1"/>
</dbReference>
<dbReference type="InterPro" id="IPR036922">
    <property type="entry name" value="Rieske_2Fe-2S_sf"/>
</dbReference>
<evidence type="ECO:0000256" key="9">
    <source>
        <dbReference type="ARBA" id="ARBA00022989"/>
    </source>
</evidence>
<evidence type="ECO:0000256" key="7">
    <source>
        <dbReference type="ARBA" id="ARBA00022723"/>
    </source>
</evidence>
<accession>A0ABT5SYV7</accession>
<evidence type="ECO:0000256" key="13">
    <source>
        <dbReference type="ARBA" id="ARBA00032409"/>
    </source>
</evidence>
<evidence type="ECO:0000256" key="1">
    <source>
        <dbReference type="ARBA" id="ARBA00004370"/>
    </source>
</evidence>
<keyword evidence="4" id="KW-0679">Respiratory chain</keyword>
<evidence type="ECO:0000256" key="6">
    <source>
        <dbReference type="ARBA" id="ARBA00022714"/>
    </source>
</evidence>
<evidence type="ECO:0000259" key="15">
    <source>
        <dbReference type="PROSITE" id="PS51296"/>
    </source>
</evidence>
<keyword evidence="17" id="KW-1185">Reference proteome</keyword>
<gene>
    <name evidence="16" type="ORF">PGB27_22070</name>
</gene>
<evidence type="ECO:0000256" key="14">
    <source>
        <dbReference type="SAM" id="Phobius"/>
    </source>
</evidence>
<dbReference type="EMBL" id="JAQZAO010000010">
    <property type="protein sequence ID" value="MDD7968040.1"/>
    <property type="molecule type" value="Genomic_DNA"/>
</dbReference>